<dbReference type="Proteomes" id="UP000184164">
    <property type="component" value="Unassembled WGS sequence"/>
</dbReference>
<dbReference type="InterPro" id="IPR052369">
    <property type="entry name" value="UG_Glycosaminoglycan_Hydrolase"/>
</dbReference>
<dbReference type="PANTHER" id="PTHR36845">
    <property type="entry name" value="HYDROLASE, PUTATIVE (AFU_ORTHOLOGUE AFUA_7G05090)-RELATED"/>
    <property type="match status" value="1"/>
</dbReference>
<dbReference type="FunFam" id="1.50.10.10:FF:000031">
    <property type="entry name" value="Unsaturated glucuronyl hydrolase"/>
    <property type="match status" value="1"/>
</dbReference>
<feature type="binding site" evidence="4">
    <location>
        <position position="372"/>
    </location>
    <ligand>
        <name>substrate</name>
    </ligand>
</feature>
<accession>A0A1M4SFI7</accession>
<dbReference type="EMBL" id="FQUM01000001">
    <property type="protein sequence ID" value="SHE30757.1"/>
    <property type="molecule type" value="Genomic_DNA"/>
</dbReference>
<dbReference type="STRING" id="1484053.SAMN05444274_1016"/>
<evidence type="ECO:0000256" key="2">
    <source>
        <dbReference type="ARBA" id="ARBA00038358"/>
    </source>
</evidence>
<dbReference type="AlphaFoldDB" id="A0A1M4SFI7"/>
<feature type="active site" description="Nucleophile" evidence="3">
    <location>
        <position position="118"/>
    </location>
</feature>
<gene>
    <name evidence="5" type="ORF">SAMN05444274_1016</name>
</gene>
<dbReference type="Gene3D" id="1.50.10.10">
    <property type="match status" value="1"/>
</dbReference>
<protein>
    <submittedName>
        <fullName evidence="5">Glycosyl Hydrolase Family 88</fullName>
    </submittedName>
</protein>
<evidence type="ECO:0000256" key="1">
    <source>
        <dbReference type="ARBA" id="ARBA00022801"/>
    </source>
</evidence>
<feature type="binding site" evidence="4">
    <location>
        <position position="255"/>
    </location>
    <ligand>
        <name>substrate</name>
    </ligand>
</feature>
<feature type="binding site" evidence="4">
    <location>
        <position position="183"/>
    </location>
    <ligand>
        <name>substrate</name>
    </ligand>
</feature>
<evidence type="ECO:0000256" key="4">
    <source>
        <dbReference type="PIRSR" id="PIRSR610905-2"/>
    </source>
</evidence>
<dbReference type="SUPFAM" id="SSF48208">
    <property type="entry name" value="Six-hairpin glycosidases"/>
    <property type="match status" value="1"/>
</dbReference>
<feature type="binding site" evidence="4">
    <location>
        <position position="259"/>
    </location>
    <ligand>
        <name>substrate</name>
    </ligand>
</feature>
<dbReference type="InterPro" id="IPR012341">
    <property type="entry name" value="6hp_glycosidase-like_sf"/>
</dbReference>
<evidence type="ECO:0000313" key="5">
    <source>
        <dbReference type="EMBL" id="SHE30757.1"/>
    </source>
</evidence>
<dbReference type="Pfam" id="PF07470">
    <property type="entry name" value="Glyco_hydro_88"/>
    <property type="match status" value="1"/>
</dbReference>
<dbReference type="PANTHER" id="PTHR36845:SF1">
    <property type="entry name" value="HYDROLASE, PUTATIVE (AFU_ORTHOLOGUE AFUA_7G05090)-RELATED"/>
    <property type="match status" value="1"/>
</dbReference>
<dbReference type="GO" id="GO:0052757">
    <property type="term" value="F:chondroitin hydrolase activity"/>
    <property type="evidence" value="ECO:0007669"/>
    <property type="project" value="TreeGrafter"/>
</dbReference>
<feature type="active site" description="Proton donor" evidence="3">
    <location>
        <position position="183"/>
    </location>
</feature>
<dbReference type="OrthoDB" id="428577at2"/>
<reference evidence="5 6" key="1">
    <citation type="submission" date="2016-11" db="EMBL/GenBank/DDBJ databases">
        <authorList>
            <person name="Jaros S."/>
            <person name="Januszkiewicz K."/>
            <person name="Wedrychowicz H."/>
        </authorList>
    </citation>
    <scope>NUCLEOTIDE SEQUENCE [LARGE SCALE GENOMIC DNA]</scope>
    <source>
        <strain evidence="5 6">DSM 26910</strain>
    </source>
</reference>
<feature type="binding site" evidence="4">
    <location>
        <position position="243"/>
    </location>
    <ligand>
        <name>substrate</name>
    </ligand>
</feature>
<keyword evidence="1 5" id="KW-0378">Hydrolase</keyword>
<proteinExistence type="inferred from homology"/>
<name>A0A1M4SFI7_9BACT</name>
<evidence type="ECO:0000256" key="3">
    <source>
        <dbReference type="PIRSR" id="PIRSR610905-1"/>
    </source>
</evidence>
<evidence type="ECO:0000313" key="6">
    <source>
        <dbReference type="Proteomes" id="UP000184164"/>
    </source>
</evidence>
<dbReference type="GO" id="GO:0000272">
    <property type="term" value="P:polysaccharide catabolic process"/>
    <property type="evidence" value="ECO:0007669"/>
    <property type="project" value="TreeGrafter"/>
</dbReference>
<keyword evidence="6" id="KW-1185">Reference proteome</keyword>
<dbReference type="RefSeq" id="WP_072997805.1">
    <property type="nucleotide sequence ID" value="NZ_FQUM01000001.1"/>
</dbReference>
<dbReference type="InterPro" id="IPR010905">
    <property type="entry name" value="Glyco_hydro_88"/>
</dbReference>
<comment type="similarity">
    <text evidence="2">Belongs to the glycosyl hydrolase 88 family.</text>
</comment>
<sequence length="404" mass="45937">MNRTSTFLFVVIFSGIIWGCNTTDKKSGNFISENLTNASQQIGFQLDAIEKTGKILNPRTINKDGSTRYVRRQDWTSGFFPGTMWYMYEMTGNERWKDYGIKITESLDSVKYLTWHHDIGFMINCSYGNAYRLTGEKKYRDVLIEAAKSLSTRFRPAAGVIQSWNTDRGWQAERGWMCPVIIDNMMNLELLFKATELTGDSAFYNIAVSHADATLKNHFREDYSSWHVVDYDPVTGGVRGKYTAQGYSDDSAWARGQAWALYGYTICYRETQNPTYLAQAENVAAFIFNNPNLPDDLVPYWDFDAPNIPNEPRDASAAAIIASALYELASYSDNTESYIAKADNIMKSLSSPAYRANPGTNNYFILMHSVGSIPHNAEIDVPLNYADYYFLEALCRKMNMKNNM</sequence>
<feature type="binding site" evidence="4">
    <location>
        <position position="118"/>
    </location>
    <ligand>
        <name>substrate</name>
    </ligand>
</feature>
<organism evidence="5 6">
    <name type="scientific">Mariniphaga anaerophila</name>
    <dbReference type="NCBI Taxonomy" id="1484053"/>
    <lineage>
        <taxon>Bacteria</taxon>
        <taxon>Pseudomonadati</taxon>
        <taxon>Bacteroidota</taxon>
        <taxon>Bacteroidia</taxon>
        <taxon>Marinilabiliales</taxon>
        <taxon>Prolixibacteraceae</taxon>
        <taxon>Mariniphaga</taxon>
    </lineage>
</organism>
<dbReference type="InterPro" id="IPR008928">
    <property type="entry name" value="6-hairpin_glycosidase_sf"/>
</dbReference>